<evidence type="ECO:0000256" key="6">
    <source>
        <dbReference type="ARBA" id="ARBA00023082"/>
    </source>
</evidence>
<dbReference type="Pfam" id="PF00309">
    <property type="entry name" value="Sigma54_AID"/>
    <property type="match status" value="1"/>
</dbReference>
<dbReference type="GO" id="GO:0016779">
    <property type="term" value="F:nucleotidyltransferase activity"/>
    <property type="evidence" value="ECO:0007669"/>
    <property type="project" value="UniProtKB-KW"/>
</dbReference>
<dbReference type="PRINTS" id="PR00045">
    <property type="entry name" value="SIGMA54FCT"/>
</dbReference>
<dbReference type="PIRSF" id="PIRSF000774">
    <property type="entry name" value="RpoN"/>
    <property type="match status" value="1"/>
</dbReference>
<evidence type="ECO:0000256" key="5">
    <source>
        <dbReference type="ARBA" id="ARBA00023015"/>
    </source>
</evidence>
<dbReference type="Pfam" id="PF04552">
    <property type="entry name" value="Sigma54_DBD"/>
    <property type="match status" value="1"/>
</dbReference>
<dbReference type="InterPro" id="IPR000394">
    <property type="entry name" value="RNA_pol_sigma_54"/>
</dbReference>
<evidence type="ECO:0000256" key="3">
    <source>
        <dbReference type="ARBA" id="ARBA00022679"/>
    </source>
</evidence>
<dbReference type="GO" id="GO:0016987">
    <property type="term" value="F:sigma factor activity"/>
    <property type="evidence" value="ECO:0007669"/>
    <property type="project" value="UniProtKB-KW"/>
</dbReference>
<keyword evidence="8 9" id="KW-0804">Transcription</keyword>
<dbReference type="NCBIfam" id="NF009118">
    <property type="entry name" value="PRK12469.1"/>
    <property type="match status" value="1"/>
</dbReference>
<dbReference type="Proteomes" id="UP000192917">
    <property type="component" value="Unassembled WGS sequence"/>
</dbReference>
<keyword evidence="3 9" id="KW-0808">Transferase</keyword>
<dbReference type="PANTHER" id="PTHR32248">
    <property type="entry name" value="RNA POLYMERASE SIGMA-54 FACTOR"/>
    <property type="match status" value="1"/>
</dbReference>
<dbReference type="AlphaFoldDB" id="A0A1Y6B5C3"/>
<evidence type="ECO:0000259" key="11">
    <source>
        <dbReference type="Pfam" id="PF04552"/>
    </source>
</evidence>
<dbReference type="STRING" id="560819.SAMN05428998_101559"/>
<dbReference type="PROSITE" id="PS00718">
    <property type="entry name" value="SIGMA54_2"/>
    <property type="match status" value="1"/>
</dbReference>
<dbReference type="Gene3D" id="1.10.260.40">
    <property type="entry name" value="lambda repressor-like DNA-binding domains"/>
    <property type="match status" value="1"/>
</dbReference>
<organism evidence="13 14">
    <name type="scientific">Tistlia consotensis USBA 355</name>
    <dbReference type="NCBI Taxonomy" id="560819"/>
    <lineage>
        <taxon>Bacteria</taxon>
        <taxon>Pseudomonadati</taxon>
        <taxon>Pseudomonadota</taxon>
        <taxon>Alphaproteobacteria</taxon>
        <taxon>Rhodospirillales</taxon>
        <taxon>Rhodovibrionaceae</taxon>
        <taxon>Tistlia</taxon>
    </lineage>
</organism>
<dbReference type="NCBIfam" id="NF004596">
    <property type="entry name" value="PRK05932.1-3"/>
    <property type="match status" value="1"/>
</dbReference>
<keyword evidence="4 9" id="KW-0548">Nucleotidyltransferase</keyword>
<evidence type="ECO:0000313" key="14">
    <source>
        <dbReference type="Proteomes" id="UP000192917"/>
    </source>
</evidence>
<keyword evidence="14" id="KW-1185">Reference proteome</keyword>
<proteinExistence type="inferred from homology"/>
<dbReference type="InterPro" id="IPR007634">
    <property type="entry name" value="RNA_pol_sigma_54_DNA-bd"/>
</dbReference>
<evidence type="ECO:0000256" key="8">
    <source>
        <dbReference type="ARBA" id="ARBA00023163"/>
    </source>
</evidence>
<feature type="domain" description="RNA polymerase sigma factor 54 core-binding" evidence="12">
    <location>
        <begin position="147"/>
        <end position="332"/>
    </location>
</feature>
<feature type="compositionally biased region" description="Basic and acidic residues" evidence="10">
    <location>
        <begin position="45"/>
        <end position="54"/>
    </location>
</feature>
<evidence type="ECO:0000259" key="12">
    <source>
        <dbReference type="Pfam" id="PF04963"/>
    </source>
</evidence>
<dbReference type="GO" id="GO:0001216">
    <property type="term" value="F:DNA-binding transcription activator activity"/>
    <property type="evidence" value="ECO:0007669"/>
    <property type="project" value="InterPro"/>
</dbReference>
<dbReference type="NCBIfam" id="TIGR02395">
    <property type="entry name" value="rpoN_sigma"/>
    <property type="match status" value="1"/>
</dbReference>
<dbReference type="PROSITE" id="PS00717">
    <property type="entry name" value="SIGMA54_1"/>
    <property type="match status" value="1"/>
</dbReference>
<dbReference type="PROSITE" id="PS50044">
    <property type="entry name" value="SIGMA54_3"/>
    <property type="match status" value="1"/>
</dbReference>
<evidence type="ECO:0000256" key="10">
    <source>
        <dbReference type="SAM" id="MobiDB-lite"/>
    </source>
</evidence>
<accession>A0A1Y6B5C3</accession>
<sequence>MAVSQRLELRQSQSLVMTPQLQQAIRLLQLSNLELADYVERELEQNPLLDRADPEPSGFADEMPPEPDAFRPQDSADYASADRLPAAGESPLDRTEVYDDNSPSDDWPAGGEGSEGGSDSWGAGGEGAFNWGSGRGGRFEDDEDAGFEQRLADRPRLRDLLLEQVQMDLETPADRLIGAYLVDCLDEAGYLSAPLDELAGQLGCGEAELTRVLARLQRFEPTGVFARDLKECLALQLAERNRLDPLMARLLDNLPLVAERDYAKLRRVVGCDAEDLSDMLSELRRLDPRPALTYEGGAAEPIVPDVLLRARPDGSWLVELNADTLPRVLVDQGTYARVVRHCRTRQDKDYVSEQLQAANWLVKALHQRAGTILKVATELVRQQDAFFRKGVRHLKPMTLKDIAEEIGMHESTVSRVTSNKFLATPRGTYELKYFFSAALGGAGGEEHAAEAVRDRIKTLIAAEAPQAVLSDDAIVDKLKAEGIEIARRTVAKYREALNIPSSVQRRREKALALAR</sequence>
<evidence type="ECO:0000256" key="1">
    <source>
        <dbReference type="ARBA" id="ARBA00008798"/>
    </source>
</evidence>
<dbReference type="InterPro" id="IPR038709">
    <property type="entry name" value="RpoN_core-bd_sf"/>
</dbReference>
<evidence type="ECO:0000256" key="9">
    <source>
        <dbReference type="PIRNR" id="PIRNR000774"/>
    </source>
</evidence>
<dbReference type="Pfam" id="PF04963">
    <property type="entry name" value="Sigma54_CBD"/>
    <property type="match status" value="1"/>
</dbReference>
<comment type="function">
    <text evidence="9">Sigma factors are initiation factors that promote the attachment of RNA polymerase to specific initiation sites and are then released.</text>
</comment>
<gene>
    <name evidence="13" type="ORF">SAMN05428998_101559</name>
</gene>
<keyword evidence="7 9" id="KW-0238">DNA-binding</keyword>
<evidence type="ECO:0000256" key="2">
    <source>
        <dbReference type="ARBA" id="ARBA00022478"/>
    </source>
</evidence>
<dbReference type="GO" id="GO:0006352">
    <property type="term" value="P:DNA-templated transcription initiation"/>
    <property type="evidence" value="ECO:0007669"/>
    <property type="project" value="InterPro"/>
</dbReference>
<keyword evidence="6 9" id="KW-0731">Sigma factor</keyword>
<feature type="region of interest" description="Disordered" evidence="10">
    <location>
        <begin position="45"/>
        <end position="143"/>
    </location>
</feature>
<keyword evidence="2 9" id="KW-0240">DNA-directed RNA polymerase</keyword>
<dbReference type="Gene3D" id="1.10.10.1330">
    <property type="entry name" value="RNA polymerase sigma-54 factor, core-binding domain"/>
    <property type="match status" value="1"/>
</dbReference>
<feature type="domain" description="RNA polymerase sigma factor 54 DNA-binding" evidence="11">
    <location>
        <begin position="349"/>
        <end position="507"/>
    </location>
</feature>
<dbReference type="PANTHER" id="PTHR32248:SF4">
    <property type="entry name" value="RNA POLYMERASE SIGMA-54 FACTOR"/>
    <property type="match status" value="1"/>
</dbReference>
<dbReference type="GO" id="GO:0003677">
    <property type="term" value="F:DNA binding"/>
    <property type="evidence" value="ECO:0007669"/>
    <property type="project" value="UniProtKB-KW"/>
</dbReference>
<comment type="similarity">
    <text evidence="1 9">Belongs to the sigma-54 factor family.</text>
</comment>
<protein>
    <recommendedName>
        <fullName evidence="9">RNA polymerase sigma-54 factor</fullName>
    </recommendedName>
</protein>
<reference evidence="13 14" key="1">
    <citation type="submission" date="2017-04" db="EMBL/GenBank/DDBJ databases">
        <authorList>
            <person name="Afonso C.L."/>
            <person name="Miller P.J."/>
            <person name="Scott M.A."/>
            <person name="Spackman E."/>
            <person name="Goraichik I."/>
            <person name="Dimitrov K.M."/>
            <person name="Suarez D.L."/>
            <person name="Swayne D.E."/>
        </authorList>
    </citation>
    <scope>NUCLEOTIDE SEQUENCE [LARGE SCALE GENOMIC DNA]</scope>
    <source>
        <strain evidence="13 14">USBA 355</strain>
    </source>
</reference>
<dbReference type="RefSeq" id="WP_085120888.1">
    <property type="nucleotide sequence ID" value="NZ_FWZX01000001.1"/>
</dbReference>
<evidence type="ECO:0000313" key="13">
    <source>
        <dbReference type="EMBL" id="SME93168.1"/>
    </source>
</evidence>
<evidence type="ECO:0000256" key="4">
    <source>
        <dbReference type="ARBA" id="ARBA00022695"/>
    </source>
</evidence>
<dbReference type="EMBL" id="FWZX01000001">
    <property type="protein sequence ID" value="SME93168.1"/>
    <property type="molecule type" value="Genomic_DNA"/>
</dbReference>
<name>A0A1Y6B5C3_9PROT</name>
<evidence type="ECO:0000256" key="7">
    <source>
        <dbReference type="ARBA" id="ARBA00023125"/>
    </source>
</evidence>
<dbReference type="InterPro" id="IPR007046">
    <property type="entry name" value="RNA_pol_sigma_54_core-bd"/>
</dbReference>
<keyword evidence="5 9" id="KW-0805">Transcription regulation</keyword>
<dbReference type="InterPro" id="IPR010982">
    <property type="entry name" value="Lambda_DNA-bd_dom_sf"/>
</dbReference>
<dbReference type="Gene3D" id="1.10.10.60">
    <property type="entry name" value="Homeodomain-like"/>
    <property type="match status" value="1"/>
</dbReference>
<dbReference type="GO" id="GO:0000428">
    <property type="term" value="C:DNA-directed RNA polymerase complex"/>
    <property type="evidence" value="ECO:0007669"/>
    <property type="project" value="UniProtKB-KW"/>
</dbReference>